<evidence type="ECO:0000256" key="3">
    <source>
        <dbReference type="ARBA" id="ARBA00023002"/>
    </source>
</evidence>
<dbReference type="EMBL" id="AUXX01000018">
    <property type="protein sequence ID" value="KZN66257.1"/>
    <property type="molecule type" value="Genomic_DNA"/>
</dbReference>
<evidence type="ECO:0000256" key="2">
    <source>
        <dbReference type="ARBA" id="ARBA00022964"/>
    </source>
</evidence>
<dbReference type="AlphaFoldDB" id="A0A167MEE2"/>
<dbReference type="PATRIC" id="fig|1365257.3.peg.2745"/>
<comment type="caution">
    <text evidence="5">The sequence shown here is derived from an EMBL/GenBank/DDBJ whole genome shotgun (WGS) entry which is preliminary data.</text>
</comment>
<dbReference type="InterPro" id="IPR051821">
    <property type="entry name" value="Asp/Asn_beta-hydroxylase"/>
</dbReference>
<dbReference type="PANTHER" id="PTHR46332">
    <property type="entry name" value="ASPARTATE BETA-HYDROXYLASE DOMAIN-CONTAINING PROTEIN 2"/>
    <property type="match status" value="1"/>
</dbReference>
<gene>
    <name evidence="5" type="ORF">N478_20285</name>
</gene>
<reference evidence="5 6" key="1">
    <citation type="submission" date="2013-07" db="EMBL/GenBank/DDBJ databases">
        <title>Comparative Genomic and Metabolomic Analysis of Twelve Strains of Pseudoalteromonas luteoviolacea.</title>
        <authorList>
            <person name="Vynne N.G."/>
            <person name="Mansson M."/>
            <person name="Gram L."/>
        </authorList>
    </citation>
    <scope>NUCLEOTIDE SEQUENCE [LARGE SCALE GENOMIC DNA]</scope>
    <source>
        <strain evidence="5 6">S4060-1</strain>
    </source>
</reference>
<dbReference type="RefSeq" id="WP_063381411.1">
    <property type="nucleotide sequence ID" value="NZ_AUXX01000018.1"/>
</dbReference>
<keyword evidence="2" id="KW-0223">Dioxygenase</keyword>
<feature type="domain" description="Aspartyl/asparaginy/proline hydroxylase" evidence="4">
    <location>
        <begin position="150"/>
        <end position="297"/>
    </location>
</feature>
<dbReference type="InterPro" id="IPR027443">
    <property type="entry name" value="IPNS-like_sf"/>
</dbReference>
<evidence type="ECO:0000313" key="6">
    <source>
        <dbReference type="Proteomes" id="UP000076661"/>
    </source>
</evidence>
<comment type="similarity">
    <text evidence="1">Belongs to the aspartyl/asparaginyl beta-hydroxylase family.</text>
</comment>
<dbReference type="Proteomes" id="UP000076661">
    <property type="component" value="Unassembled WGS sequence"/>
</dbReference>
<dbReference type="InterPro" id="IPR007803">
    <property type="entry name" value="Asp/Arg/Pro-Hydrxlase"/>
</dbReference>
<accession>A0A167MEE2</accession>
<evidence type="ECO:0000259" key="4">
    <source>
        <dbReference type="Pfam" id="PF05118"/>
    </source>
</evidence>
<dbReference type="Pfam" id="PF05118">
    <property type="entry name" value="Asp_Arg_Hydrox"/>
    <property type="match status" value="1"/>
</dbReference>
<dbReference type="PANTHER" id="PTHR46332:SF5">
    <property type="entry name" value="ASPARTATE BETA-HYDROXYLASE DOMAIN CONTAINING 2"/>
    <property type="match status" value="1"/>
</dbReference>
<name>A0A167MEE2_9GAMM</name>
<evidence type="ECO:0000313" key="5">
    <source>
        <dbReference type="EMBL" id="KZN66257.1"/>
    </source>
</evidence>
<dbReference type="Gene3D" id="2.60.120.330">
    <property type="entry name" value="B-lactam Antibiotic, Isopenicillin N Synthase, Chain"/>
    <property type="match status" value="1"/>
</dbReference>
<organism evidence="5 6">
    <name type="scientific">Pseudoalteromonas luteoviolacea S4060-1</name>
    <dbReference type="NCBI Taxonomy" id="1365257"/>
    <lineage>
        <taxon>Bacteria</taxon>
        <taxon>Pseudomonadati</taxon>
        <taxon>Pseudomonadota</taxon>
        <taxon>Gammaproteobacteria</taxon>
        <taxon>Alteromonadales</taxon>
        <taxon>Pseudoalteromonadaceae</taxon>
        <taxon>Pseudoalteromonas</taxon>
    </lineage>
</organism>
<sequence>MKNKVDSLKELFPSSMQQVDEILWTGKSKLEMLCSLQKLSESHITVKASGHMPDIGTQGIIWLPHFRIFPGVVCERTDQTFTVKFVALDDIMKKDLDYFIYSRKTGVEKPRPSFVARSFLRTIYEIEKRLKGIEHRTFSPQEFPWSLEFEKHYSTIRGEVENIFNHVEVGSIPQGLDNFPNAHSVLVAQQGKVESSAHQLLPTISRLVENVPSLANAELSILAPGAELRLHKAASRCFLRMHLGIIIPKGDVCLELEWERLEWQEGKVMIFDDFYPHRAWNKTDHTRVILMVDLFRPMPKWQEQFFRFAQRRVVPSIPKIPKEWLSW</sequence>
<proteinExistence type="inferred from homology"/>
<evidence type="ECO:0000256" key="1">
    <source>
        <dbReference type="ARBA" id="ARBA00007730"/>
    </source>
</evidence>
<dbReference type="SUPFAM" id="SSF51197">
    <property type="entry name" value="Clavaminate synthase-like"/>
    <property type="match status" value="1"/>
</dbReference>
<protein>
    <recommendedName>
        <fullName evidence="4">Aspartyl/asparaginy/proline hydroxylase domain-containing protein</fullName>
    </recommendedName>
</protein>
<keyword evidence="3" id="KW-0560">Oxidoreductase</keyword>
<dbReference type="GO" id="GO:0051213">
    <property type="term" value="F:dioxygenase activity"/>
    <property type="evidence" value="ECO:0007669"/>
    <property type="project" value="UniProtKB-KW"/>
</dbReference>